<dbReference type="Pfam" id="PF13592">
    <property type="entry name" value="HTH_33"/>
    <property type="match status" value="1"/>
</dbReference>
<keyword evidence="4" id="KW-1185">Reference proteome</keyword>
<reference evidence="3" key="1">
    <citation type="submission" date="2011-05" db="EMBL/GenBank/DDBJ databases">
        <title>Complete sequence of Thermoanaerobacterium xylanolyticum LX-11.</title>
        <authorList>
            <consortium name="US DOE Joint Genome Institute"/>
            <person name="Lucas S."/>
            <person name="Han J."/>
            <person name="Lapidus A."/>
            <person name="Cheng J.-F."/>
            <person name="Goodwin L."/>
            <person name="Pitluck S."/>
            <person name="Peters L."/>
            <person name="Mikhailova N."/>
            <person name="Lu M."/>
            <person name="Han C."/>
            <person name="Tapia R."/>
            <person name="Land M."/>
            <person name="Hauser L."/>
            <person name="Kyrpides N."/>
            <person name="Ivanova N."/>
            <person name="Pagani I."/>
            <person name="Hemme C."/>
            <person name="Woyke T."/>
        </authorList>
    </citation>
    <scope>NUCLEOTIDE SEQUENCE</scope>
    <source>
        <strain evidence="3">LX-11</strain>
    </source>
</reference>
<dbReference type="InterPro" id="IPR055247">
    <property type="entry name" value="InsJ-like_HTH"/>
</dbReference>
<proteinExistence type="predicted"/>
<dbReference type="eggNOG" id="COG3415">
    <property type="taxonomic scope" value="Bacteria"/>
</dbReference>
<evidence type="ECO:0000259" key="2">
    <source>
        <dbReference type="Pfam" id="PF13592"/>
    </source>
</evidence>
<name>F6BI85_THEXL</name>
<accession>F6BI85</accession>
<dbReference type="HOGENOM" id="CLU_056788_4_1_9"/>
<evidence type="ECO:0000313" key="4">
    <source>
        <dbReference type="Proteomes" id="UP000007239"/>
    </source>
</evidence>
<feature type="domain" description="Insertion element IS150 protein InsJ-like helix-turn-helix" evidence="1">
    <location>
        <begin position="33"/>
        <end position="78"/>
    </location>
</feature>
<dbReference type="InterPro" id="IPR009057">
    <property type="entry name" value="Homeodomain-like_sf"/>
</dbReference>
<dbReference type="RefSeq" id="WP_013787442.1">
    <property type="nucleotide sequence ID" value="NC_015555.1"/>
</dbReference>
<dbReference type="InterPro" id="IPR025959">
    <property type="entry name" value="Winged_HTH_dom"/>
</dbReference>
<dbReference type="STRING" id="858215.Thexy_0644"/>
<evidence type="ECO:0000259" key="1">
    <source>
        <dbReference type="Pfam" id="PF13518"/>
    </source>
</evidence>
<organism evidence="3 4">
    <name type="scientific">Thermoanaerobacterium xylanolyticum (strain ATCC 49914 / DSM 7097 / LX-11)</name>
    <dbReference type="NCBI Taxonomy" id="858215"/>
    <lineage>
        <taxon>Bacteria</taxon>
        <taxon>Bacillati</taxon>
        <taxon>Bacillota</taxon>
        <taxon>Clostridia</taxon>
        <taxon>Thermoanaerobacterales</taxon>
        <taxon>Thermoanaerobacteraceae</taxon>
        <taxon>Thermoanaerobacterium</taxon>
    </lineage>
</organism>
<dbReference type="Proteomes" id="UP000007239">
    <property type="component" value="Chromosome"/>
</dbReference>
<feature type="domain" description="Winged helix-turn helix" evidence="2">
    <location>
        <begin position="113"/>
        <end position="169"/>
    </location>
</feature>
<sequence>MKKKSIIKNEHGQTIKSLKKFKRGLKDSRKIDRINVIILAFRGKNRLEIAKILGFNNQTFGEYVKKYNEGGLEELLTIGKAPGRIPKIIPDIQEELKEVILKTPSEIGYAVNVNWNSRIIAQYVKDVYNINIEASSIRRLMKRMGFTYTRPTYVLMKADEEEQKKFEEKFEDMKKH</sequence>
<evidence type="ECO:0000313" key="3">
    <source>
        <dbReference type="EMBL" id="AEF16693.1"/>
    </source>
</evidence>
<gene>
    <name evidence="3" type="ordered locus">Thexy_0644</name>
</gene>
<dbReference type="AlphaFoldDB" id="F6BI85"/>
<dbReference type="EMBL" id="CP002739">
    <property type="protein sequence ID" value="AEF16693.1"/>
    <property type="molecule type" value="Genomic_DNA"/>
</dbReference>
<dbReference type="KEGG" id="txy:Thexy_0644"/>
<protein>
    <submittedName>
        <fullName evidence="3">Transposase and inactivated derivatives-like protein</fullName>
    </submittedName>
</protein>
<dbReference type="Pfam" id="PF13518">
    <property type="entry name" value="HTH_28"/>
    <property type="match status" value="1"/>
</dbReference>
<dbReference type="SUPFAM" id="SSF46689">
    <property type="entry name" value="Homeodomain-like"/>
    <property type="match status" value="1"/>
</dbReference>